<dbReference type="Gene3D" id="2.160.20.120">
    <property type="match status" value="1"/>
</dbReference>
<proteinExistence type="predicted"/>
<dbReference type="InterPro" id="IPR025164">
    <property type="entry name" value="Toastrack_DUF4097"/>
</dbReference>
<feature type="domain" description="DUF4097" evidence="2">
    <location>
        <begin position="119"/>
        <end position="330"/>
    </location>
</feature>
<protein>
    <submittedName>
        <fullName evidence="4">DUF4097 and DUF4098 domain-containing protein YvlB</fullName>
    </submittedName>
</protein>
<dbReference type="PIRSF" id="PIRSF012569">
    <property type="entry name" value="UCP012569"/>
    <property type="match status" value="1"/>
</dbReference>
<feature type="domain" description="YvlB/LiaX N-terminal" evidence="3">
    <location>
        <begin position="3"/>
        <end position="32"/>
    </location>
</feature>
<dbReference type="InterPro" id="IPR016599">
    <property type="entry name" value="UCP012569"/>
</dbReference>
<evidence type="ECO:0000259" key="2">
    <source>
        <dbReference type="Pfam" id="PF13349"/>
    </source>
</evidence>
<reference evidence="4 5" key="1">
    <citation type="submission" date="2023-07" db="EMBL/GenBank/DDBJ databases">
        <title>Genomic Encyclopedia of Type Strains, Phase IV (KMG-IV): sequencing the most valuable type-strain genomes for metagenomic binning, comparative biology and taxonomic classification.</title>
        <authorList>
            <person name="Goeker M."/>
        </authorList>
    </citation>
    <scope>NUCLEOTIDE SEQUENCE [LARGE SCALE GENOMIC DNA]</scope>
    <source>
        <strain evidence="4 5">DSM 23837</strain>
    </source>
</reference>
<evidence type="ECO:0000256" key="1">
    <source>
        <dbReference type="SAM" id="MobiDB-lite"/>
    </source>
</evidence>
<dbReference type="Pfam" id="PF22746">
    <property type="entry name" value="SHOCT-like_DUF2089-C"/>
    <property type="match status" value="1"/>
</dbReference>
<dbReference type="InterPro" id="IPR053959">
    <property type="entry name" value="YvlB/LiaX_N"/>
</dbReference>
<gene>
    <name evidence="4" type="ORF">J2S08_004233</name>
</gene>
<name>A0ABT9WYF1_9BACI</name>
<dbReference type="EMBL" id="JAUSTT010000040">
    <property type="protein sequence ID" value="MDQ0178329.1"/>
    <property type="molecule type" value="Genomic_DNA"/>
</dbReference>
<feature type="compositionally biased region" description="Basic and acidic residues" evidence="1">
    <location>
        <begin position="32"/>
        <end position="68"/>
    </location>
</feature>
<dbReference type="RefSeq" id="WP_307233052.1">
    <property type="nucleotide sequence ID" value="NZ_JAUSTT010000040.1"/>
</dbReference>
<feature type="region of interest" description="Disordered" evidence="1">
    <location>
        <begin position="32"/>
        <end position="70"/>
    </location>
</feature>
<comment type="caution">
    <text evidence="4">The sequence shown here is derived from an EMBL/GenBank/DDBJ whole genome shotgun (WGS) entry which is preliminary data.</text>
</comment>
<evidence type="ECO:0000259" key="3">
    <source>
        <dbReference type="Pfam" id="PF22746"/>
    </source>
</evidence>
<evidence type="ECO:0000313" key="5">
    <source>
        <dbReference type="Proteomes" id="UP001223586"/>
    </source>
</evidence>
<dbReference type="Proteomes" id="UP001223586">
    <property type="component" value="Unassembled WGS sequence"/>
</dbReference>
<organism evidence="4 5">
    <name type="scientific">Bacillus chungangensis</name>
    <dbReference type="NCBI Taxonomy" id="587633"/>
    <lineage>
        <taxon>Bacteria</taxon>
        <taxon>Bacillati</taxon>
        <taxon>Bacillota</taxon>
        <taxon>Bacilli</taxon>
        <taxon>Bacillales</taxon>
        <taxon>Bacillaceae</taxon>
        <taxon>Bacillus</taxon>
    </lineage>
</organism>
<evidence type="ECO:0000313" key="4">
    <source>
        <dbReference type="EMBL" id="MDQ0178329.1"/>
    </source>
</evidence>
<dbReference type="Pfam" id="PF13349">
    <property type="entry name" value="DUF4097"/>
    <property type="match status" value="1"/>
</dbReference>
<keyword evidence="5" id="KW-1185">Reference proteome</keyword>
<sequence length="372" mass="41546">MKEERKRILDMVQDGKITAQEAIILLEALEKDTSPSQDKDVEKSAKPVESVEREKEAPHDKQKEKDVEKDNDDLFSQFSAAGEKIFDFISSTIGKVKDFDLGQAERVSNVFQHADTEISIIEIDVANGNVKLKPWDQKDVRVECEAKMYRIDQKEEARNVFLDKTNFSVENGKLHFSTKAKWMRVNSVIYIPKAVYDHASVRIFNGSLQGDNLHAKELKVKTVSGDVSCEHLNGDYVEIETANGNITLDQSTVKQIAAETLNGNIMVNGTFKSADLQSFNGNITCNLLEGEAEVLRTKAVTGNIKFKLPATLAINGELKTNLGSFKTKLEGIDVIEEKSEMVQKQFRFKREGEAGASMYLTAETKTGSIVVE</sequence>
<accession>A0ABT9WYF1</accession>